<evidence type="ECO:0000256" key="1">
    <source>
        <dbReference type="SAM" id="SignalP"/>
    </source>
</evidence>
<dbReference type="AlphaFoldDB" id="A0AAN9JKW4"/>
<proteinExistence type="predicted"/>
<organism evidence="2 3">
    <name type="scientific">Clitoria ternatea</name>
    <name type="common">Butterfly pea</name>
    <dbReference type="NCBI Taxonomy" id="43366"/>
    <lineage>
        <taxon>Eukaryota</taxon>
        <taxon>Viridiplantae</taxon>
        <taxon>Streptophyta</taxon>
        <taxon>Embryophyta</taxon>
        <taxon>Tracheophyta</taxon>
        <taxon>Spermatophyta</taxon>
        <taxon>Magnoliopsida</taxon>
        <taxon>eudicotyledons</taxon>
        <taxon>Gunneridae</taxon>
        <taxon>Pentapetalae</taxon>
        <taxon>rosids</taxon>
        <taxon>fabids</taxon>
        <taxon>Fabales</taxon>
        <taxon>Fabaceae</taxon>
        <taxon>Papilionoideae</taxon>
        <taxon>50 kb inversion clade</taxon>
        <taxon>NPAAA clade</taxon>
        <taxon>indigoferoid/millettioid clade</taxon>
        <taxon>Phaseoleae</taxon>
        <taxon>Clitoria</taxon>
    </lineage>
</organism>
<evidence type="ECO:0000313" key="2">
    <source>
        <dbReference type="EMBL" id="KAK7300059.1"/>
    </source>
</evidence>
<keyword evidence="1" id="KW-0732">Signal</keyword>
<reference evidence="2 3" key="1">
    <citation type="submission" date="2024-01" db="EMBL/GenBank/DDBJ databases">
        <title>The genomes of 5 underutilized Papilionoideae crops provide insights into root nodulation and disease resistance.</title>
        <authorList>
            <person name="Yuan L."/>
        </authorList>
    </citation>
    <scope>NUCLEOTIDE SEQUENCE [LARGE SCALE GENOMIC DNA]</scope>
    <source>
        <strain evidence="2">LY-2023</strain>
        <tissue evidence="2">Leaf</tissue>
    </source>
</reference>
<feature type="chain" id="PRO_5043027322" description="Cyclotide" evidence="1">
    <location>
        <begin position="16"/>
        <end position="86"/>
    </location>
</feature>
<sequence>MLNLILLFLHSIELAQHPGQKYRTHLSNLSFVILKEKFDVFPNEIDIVVFGRDGENERCKKSLYCCCCYFQDEESIAVAANARLHL</sequence>
<protein>
    <recommendedName>
        <fullName evidence="4">Cyclotide</fullName>
    </recommendedName>
</protein>
<keyword evidence="3" id="KW-1185">Reference proteome</keyword>
<dbReference type="Proteomes" id="UP001359559">
    <property type="component" value="Unassembled WGS sequence"/>
</dbReference>
<evidence type="ECO:0000313" key="3">
    <source>
        <dbReference type="Proteomes" id="UP001359559"/>
    </source>
</evidence>
<name>A0AAN9JKW4_CLITE</name>
<evidence type="ECO:0008006" key="4">
    <source>
        <dbReference type="Google" id="ProtNLM"/>
    </source>
</evidence>
<comment type="caution">
    <text evidence="2">The sequence shown here is derived from an EMBL/GenBank/DDBJ whole genome shotgun (WGS) entry which is preliminary data.</text>
</comment>
<gene>
    <name evidence="2" type="ORF">RJT34_10891</name>
</gene>
<accession>A0AAN9JKW4</accession>
<feature type="signal peptide" evidence="1">
    <location>
        <begin position="1"/>
        <end position="15"/>
    </location>
</feature>
<dbReference type="EMBL" id="JAYKXN010000003">
    <property type="protein sequence ID" value="KAK7300059.1"/>
    <property type="molecule type" value="Genomic_DNA"/>
</dbReference>